<feature type="transmembrane region" description="Helical" evidence="2">
    <location>
        <begin position="120"/>
        <end position="140"/>
    </location>
</feature>
<dbReference type="InterPro" id="IPR001610">
    <property type="entry name" value="PAC"/>
</dbReference>
<dbReference type="PROSITE" id="PS50883">
    <property type="entry name" value="EAL"/>
    <property type="match status" value="1"/>
</dbReference>
<dbReference type="Pfam" id="PF08448">
    <property type="entry name" value="PAS_4"/>
    <property type="match status" value="1"/>
</dbReference>
<evidence type="ECO:0000259" key="3">
    <source>
        <dbReference type="PROSITE" id="PS50112"/>
    </source>
</evidence>
<feature type="domain" description="PAS" evidence="3">
    <location>
        <begin position="500"/>
        <end position="570"/>
    </location>
</feature>
<dbReference type="InterPro" id="IPR000700">
    <property type="entry name" value="PAS-assoc_C"/>
</dbReference>
<keyword evidence="8" id="KW-1185">Reference proteome</keyword>
<dbReference type="Pfam" id="PF00990">
    <property type="entry name" value="GGDEF"/>
    <property type="match status" value="1"/>
</dbReference>
<dbReference type="Gene3D" id="3.30.70.270">
    <property type="match status" value="1"/>
</dbReference>
<sequence>MHARTAALPREESHLPYRIRDVALDIGLLMIAATFTLLGGAGLVAHLLGVAYPLSGLMVADAALAGLLAGLCLLGWLYQAPRLRLAAALPLVAIALYTLAHNAWAGAPWQGSSWVTGGSRILSVAACLLLLVALCSLVGMASRWRRLLWVAGGALALLAGGLSLVMMLLPASRTEWAAGFVSAPMLATLYALLGGIALLGAAWRGARAMLPVGRLPQVAAMAGVLVSCLAWYLLTWNAQATIHRQAATLLDNVELNARHTMTAQLELIQRLAWRQGQELAFFADRLRGHDVDSYFRHAPYLEALVLMDPRGRIADLRAPHLLDPRRLRHEIMRAEVGDWLALPWRVPHAMPAPDAPSRLLIAAPVDDAGRQLVARLDLAQLLTQELGVQLQHFRVEVRTSRPLLELRQPGRLPPPETARPLPRLGTRQVGLPGGARLTLEAHLDSLPAMLRAGLMPGGFAISGLILSYLLALSLGLVRLVLGRSRELLAARRRLEAQYDLEQRFRSLYLYHPDGVFSLDREGRVISANAACHEITGRQNAEVLGEHFSVLLSPRDIPRLQALFGATLAGEPGRVELTLTHRDGELRALDLTTLPIIVEGETQGVFGIAKDITRQREHEAQIAYQATHDLLTGLPNRSLLDERLAAAFHEARQTSQPLLVMQLDLDGFKAVNDGLGHRVGNALLVAVAERLRGLVAPGDTIARLAGDEFCLLLPGRGREAGDHLAGRLLAALSRPYYLEGHAVHISASIGIGASEGEAGHAQELLQQADLAMSGAKRQGRNTWQWFRGDGQRVTAEEVLLRHDLYTALNDEEFALHYQPIVAADDGRVCGFEALIRWHHPERGVISPGVFIPLAEQTGQIIPLGRWVLRRACRDAAPLLAMADPAATLAVNISSLQFRRPGFLEEVEQALAESGLAPERLELEVTESILLEGVTHASELIQRLGELGVRVALDDFGTGFSSLSYLRDLPIHKVKLDRGFIHDILTNERNAAIVQGVITMAHHMAMVVVAEGIESDAQREELRRHGCDLLQGFYFARPAPLDDITGHTP</sequence>
<dbReference type="PROSITE" id="PS50112">
    <property type="entry name" value="PAS"/>
    <property type="match status" value="1"/>
</dbReference>
<dbReference type="SUPFAM" id="SSF55785">
    <property type="entry name" value="PYP-like sensor domain (PAS domain)"/>
    <property type="match status" value="1"/>
</dbReference>
<dbReference type="CDD" id="cd01949">
    <property type="entry name" value="GGDEF"/>
    <property type="match status" value="1"/>
</dbReference>
<dbReference type="InterPro" id="IPR035965">
    <property type="entry name" value="PAS-like_dom_sf"/>
</dbReference>
<dbReference type="SUPFAM" id="SSF55073">
    <property type="entry name" value="Nucleotide cyclase"/>
    <property type="match status" value="1"/>
</dbReference>
<feature type="transmembrane region" description="Helical" evidence="2">
    <location>
        <begin position="459"/>
        <end position="481"/>
    </location>
</feature>
<dbReference type="PANTHER" id="PTHR44757">
    <property type="entry name" value="DIGUANYLATE CYCLASE DGCP"/>
    <property type="match status" value="1"/>
</dbReference>
<feature type="transmembrane region" description="Helical" evidence="2">
    <location>
        <begin position="54"/>
        <end position="76"/>
    </location>
</feature>
<dbReference type="Gene3D" id="3.20.20.450">
    <property type="entry name" value="EAL domain"/>
    <property type="match status" value="1"/>
</dbReference>
<dbReference type="InterPro" id="IPR000014">
    <property type="entry name" value="PAS"/>
</dbReference>
<feature type="transmembrane region" description="Helical" evidence="2">
    <location>
        <begin position="147"/>
        <end position="169"/>
    </location>
</feature>
<dbReference type="NCBIfam" id="TIGR00254">
    <property type="entry name" value="GGDEF"/>
    <property type="match status" value="1"/>
</dbReference>
<dbReference type="InterPro" id="IPR001633">
    <property type="entry name" value="EAL_dom"/>
</dbReference>
<evidence type="ECO:0000259" key="6">
    <source>
        <dbReference type="PROSITE" id="PS50887"/>
    </source>
</evidence>
<dbReference type="NCBIfam" id="TIGR00229">
    <property type="entry name" value="sensory_box"/>
    <property type="match status" value="1"/>
</dbReference>
<dbReference type="SUPFAM" id="SSF141868">
    <property type="entry name" value="EAL domain-like"/>
    <property type="match status" value="1"/>
</dbReference>
<dbReference type="SMART" id="SM00086">
    <property type="entry name" value="PAC"/>
    <property type="match status" value="1"/>
</dbReference>
<dbReference type="RefSeq" id="WP_089677068.1">
    <property type="nucleotide sequence ID" value="NZ_FNIV01000002.1"/>
</dbReference>
<feature type="region of interest" description="Disordered" evidence="1">
    <location>
        <begin position="406"/>
        <end position="425"/>
    </location>
</feature>
<dbReference type="InterPro" id="IPR000160">
    <property type="entry name" value="GGDEF_dom"/>
</dbReference>
<dbReference type="STRING" id="419597.SAMN04487957_102204"/>
<feature type="domain" description="PAC" evidence="4">
    <location>
        <begin position="572"/>
        <end position="623"/>
    </location>
</feature>
<dbReference type="Gene3D" id="3.30.450.20">
    <property type="entry name" value="PAS domain"/>
    <property type="match status" value="1"/>
</dbReference>
<feature type="transmembrane region" description="Helical" evidence="2">
    <location>
        <begin position="181"/>
        <end position="203"/>
    </location>
</feature>
<feature type="domain" description="GGDEF" evidence="6">
    <location>
        <begin position="655"/>
        <end position="787"/>
    </location>
</feature>
<feature type="domain" description="EAL" evidence="5">
    <location>
        <begin position="796"/>
        <end position="1047"/>
    </location>
</feature>
<dbReference type="CDD" id="cd01948">
    <property type="entry name" value="EAL"/>
    <property type="match status" value="1"/>
</dbReference>
<keyword evidence="2" id="KW-1133">Transmembrane helix</keyword>
<evidence type="ECO:0000256" key="1">
    <source>
        <dbReference type="SAM" id="MobiDB-lite"/>
    </source>
</evidence>
<dbReference type="SMART" id="SM00267">
    <property type="entry name" value="GGDEF"/>
    <property type="match status" value="1"/>
</dbReference>
<evidence type="ECO:0000313" key="8">
    <source>
        <dbReference type="Proteomes" id="UP000199075"/>
    </source>
</evidence>
<evidence type="ECO:0000313" key="7">
    <source>
        <dbReference type="EMBL" id="SDN86152.1"/>
    </source>
</evidence>
<organism evidence="7 8">
    <name type="scientific">Halomonas shengliensis</name>
    <dbReference type="NCBI Taxonomy" id="419597"/>
    <lineage>
        <taxon>Bacteria</taxon>
        <taxon>Pseudomonadati</taxon>
        <taxon>Pseudomonadota</taxon>
        <taxon>Gammaproteobacteria</taxon>
        <taxon>Oceanospirillales</taxon>
        <taxon>Halomonadaceae</taxon>
        <taxon>Halomonas</taxon>
    </lineage>
</organism>
<dbReference type="SMART" id="SM00052">
    <property type="entry name" value="EAL"/>
    <property type="match status" value="1"/>
</dbReference>
<reference evidence="8" key="1">
    <citation type="submission" date="2016-10" db="EMBL/GenBank/DDBJ databases">
        <authorList>
            <person name="Varghese N."/>
            <person name="Submissions S."/>
        </authorList>
    </citation>
    <scope>NUCLEOTIDE SEQUENCE [LARGE SCALE GENOMIC DNA]</scope>
    <source>
        <strain evidence="8">CGMCC 1.6444</strain>
    </source>
</reference>
<keyword evidence="2" id="KW-0812">Transmembrane</keyword>
<evidence type="ECO:0000256" key="2">
    <source>
        <dbReference type="SAM" id="Phobius"/>
    </source>
</evidence>
<evidence type="ECO:0000259" key="5">
    <source>
        <dbReference type="PROSITE" id="PS50883"/>
    </source>
</evidence>
<dbReference type="SMART" id="SM00091">
    <property type="entry name" value="PAS"/>
    <property type="match status" value="1"/>
</dbReference>
<evidence type="ECO:0000259" key="4">
    <source>
        <dbReference type="PROSITE" id="PS50113"/>
    </source>
</evidence>
<name>A0A1H0EUV5_9GAMM</name>
<accession>A0A1H0EUV5</accession>
<feature type="transmembrane region" description="Helical" evidence="2">
    <location>
        <begin position="26"/>
        <end position="48"/>
    </location>
</feature>
<dbReference type="EMBL" id="FNIV01000002">
    <property type="protein sequence ID" value="SDN86152.1"/>
    <property type="molecule type" value="Genomic_DNA"/>
</dbReference>
<dbReference type="AlphaFoldDB" id="A0A1H0EUV5"/>
<dbReference type="Pfam" id="PF00563">
    <property type="entry name" value="EAL"/>
    <property type="match status" value="1"/>
</dbReference>
<dbReference type="PROSITE" id="PS50887">
    <property type="entry name" value="GGDEF"/>
    <property type="match status" value="1"/>
</dbReference>
<keyword evidence="2" id="KW-0472">Membrane</keyword>
<dbReference type="InterPro" id="IPR043128">
    <property type="entry name" value="Rev_trsase/Diguanyl_cyclase"/>
</dbReference>
<feature type="transmembrane region" description="Helical" evidence="2">
    <location>
        <begin position="83"/>
        <end position="100"/>
    </location>
</feature>
<dbReference type="InterPro" id="IPR029787">
    <property type="entry name" value="Nucleotide_cyclase"/>
</dbReference>
<protein>
    <submittedName>
        <fullName evidence="7">PAS domain S-box-containing protein/diguanylate cyclase (GGDEF) domain-containing protein</fullName>
    </submittedName>
</protein>
<dbReference type="OrthoDB" id="9804951at2"/>
<dbReference type="CDD" id="cd00130">
    <property type="entry name" value="PAS"/>
    <property type="match status" value="1"/>
</dbReference>
<dbReference type="PANTHER" id="PTHR44757:SF2">
    <property type="entry name" value="BIOFILM ARCHITECTURE MAINTENANCE PROTEIN MBAA"/>
    <property type="match status" value="1"/>
</dbReference>
<dbReference type="InterPro" id="IPR013656">
    <property type="entry name" value="PAS_4"/>
</dbReference>
<gene>
    <name evidence="7" type="ORF">SAMN04487957_102204</name>
</gene>
<dbReference type="Proteomes" id="UP000199075">
    <property type="component" value="Unassembled WGS sequence"/>
</dbReference>
<dbReference type="InterPro" id="IPR052155">
    <property type="entry name" value="Biofilm_reg_signaling"/>
</dbReference>
<dbReference type="PROSITE" id="PS50113">
    <property type="entry name" value="PAC"/>
    <property type="match status" value="1"/>
</dbReference>
<dbReference type="InterPro" id="IPR035919">
    <property type="entry name" value="EAL_sf"/>
</dbReference>
<proteinExistence type="predicted"/>